<dbReference type="KEGG" id="bbae:FRD01_13565"/>
<dbReference type="InterPro" id="IPR000086">
    <property type="entry name" value="NUDIX_hydrolase_dom"/>
</dbReference>
<keyword evidence="2 4" id="KW-0378">Hydrolase</keyword>
<dbReference type="PANTHER" id="PTHR43046:SF14">
    <property type="entry name" value="MUTT_NUDIX FAMILY PROTEIN"/>
    <property type="match status" value="1"/>
</dbReference>
<keyword evidence="5" id="KW-1185">Reference proteome</keyword>
<dbReference type="AlphaFoldDB" id="A0A5B8XVW4"/>
<dbReference type="EMBL" id="CP042467">
    <property type="protein sequence ID" value="QED28243.1"/>
    <property type="molecule type" value="Genomic_DNA"/>
</dbReference>
<accession>A0A5B8XVW4</accession>
<reference evidence="4 5" key="1">
    <citation type="submission" date="2019-08" db="EMBL/GenBank/DDBJ databases">
        <authorList>
            <person name="Liang Q."/>
        </authorList>
    </citation>
    <scope>NUCLEOTIDE SEQUENCE [LARGE SCALE GENOMIC DNA]</scope>
    <source>
        <strain evidence="4 5">V1718</strain>
    </source>
</reference>
<feature type="domain" description="Nudix hydrolase" evidence="3">
    <location>
        <begin position="1"/>
        <end position="122"/>
    </location>
</feature>
<dbReference type="Proteomes" id="UP000321595">
    <property type="component" value="Chromosome"/>
</dbReference>
<dbReference type="Gene3D" id="3.90.79.10">
    <property type="entry name" value="Nucleoside Triphosphate Pyrophosphohydrolase"/>
    <property type="match status" value="1"/>
</dbReference>
<dbReference type="PANTHER" id="PTHR43046">
    <property type="entry name" value="GDP-MANNOSE MANNOSYL HYDROLASE"/>
    <property type="match status" value="1"/>
</dbReference>
<name>A0A5B8XVW4_9DELT</name>
<evidence type="ECO:0000256" key="1">
    <source>
        <dbReference type="ARBA" id="ARBA00001946"/>
    </source>
</evidence>
<dbReference type="GO" id="GO:0016787">
    <property type="term" value="F:hydrolase activity"/>
    <property type="evidence" value="ECO:0007669"/>
    <property type="project" value="UniProtKB-KW"/>
</dbReference>
<dbReference type="InterPro" id="IPR015797">
    <property type="entry name" value="NUDIX_hydrolase-like_dom_sf"/>
</dbReference>
<proteinExistence type="predicted"/>
<dbReference type="PROSITE" id="PS51462">
    <property type="entry name" value="NUDIX"/>
    <property type="match status" value="1"/>
</dbReference>
<dbReference type="Pfam" id="PF00293">
    <property type="entry name" value="NUDIX"/>
    <property type="match status" value="1"/>
</dbReference>
<dbReference type="RefSeq" id="WP_146960496.1">
    <property type="nucleotide sequence ID" value="NZ_CP042467.1"/>
</dbReference>
<dbReference type="PROSITE" id="PS00893">
    <property type="entry name" value="NUDIX_BOX"/>
    <property type="match status" value="1"/>
</dbReference>
<organism evidence="4 5">
    <name type="scientific">Microvenator marinus</name>
    <dbReference type="NCBI Taxonomy" id="2600177"/>
    <lineage>
        <taxon>Bacteria</taxon>
        <taxon>Deltaproteobacteria</taxon>
        <taxon>Bradymonadales</taxon>
        <taxon>Microvenatoraceae</taxon>
        <taxon>Microvenator</taxon>
    </lineage>
</organism>
<gene>
    <name evidence="4" type="ORF">FRD01_13565</name>
</gene>
<dbReference type="OrthoDB" id="9791228at2"/>
<evidence type="ECO:0000259" key="3">
    <source>
        <dbReference type="PROSITE" id="PS51462"/>
    </source>
</evidence>
<evidence type="ECO:0000256" key="2">
    <source>
        <dbReference type="ARBA" id="ARBA00022801"/>
    </source>
</evidence>
<sequence>MSSAWGIIHHNSHVLFIRRSFEVGRGGQWCPPGGTMWRNETPEVACVREVYEETGLRVSIQRPIAKFDSAHYILCKLNNENAEVTLRPRECIDSRWVSPKELLTLGTVMDLRRIIPVLQMAELATPRVPDGLKLSEPDPWD</sequence>
<dbReference type="SUPFAM" id="SSF55811">
    <property type="entry name" value="Nudix"/>
    <property type="match status" value="1"/>
</dbReference>
<protein>
    <submittedName>
        <fullName evidence="4">NUDIX hydrolase</fullName>
    </submittedName>
</protein>
<comment type="cofactor">
    <cofactor evidence="1">
        <name>Mg(2+)</name>
        <dbReference type="ChEBI" id="CHEBI:18420"/>
    </cofactor>
</comment>
<evidence type="ECO:0000313" key="5">
    <source>
        <dbReference type="Proteomes" id="UP000321595"/>
    </source>
</evidence>
<evidence type="ECO:0000313" key="4">
    <source>
        <dbReference type="EMBL" id="QED28243.1"/>
    </source>
</evidence>
<dbReference type="InterPro" id="IPR020084">
    <property type="entry name" value="NUDIX_hydrolase_CS"/>
</dbReference>